<feature type="non-terminal residue" evidence="2">
    <location>
        <position position="1"/>
    </location>
</feature>
<protein>
    <recommendedName>
        <fullName evidence="3">Monodehydroascorbate reductase</fullName>
    </recommendedName>
</protein>
<accession>A0A699JRS1</accession>
<sequence>IQSKEATLQVVYDVLRNSPLFRAFQVTADVPEIYMQELWATAKRHHNSIRFKIDTRNIVIDLEAFREMLHISPRIPNQPFANLPTEEEILEFLRFLGHSHDIRYLTDVNVNKLYQPWRSFASVINKCLIGKSSGVDSFRLSQAQMLWGFYHRINIDFGYLIWEDFVYQVEHKSQKRGNEMNYPRFTKVRTRTYGAILPIELTTAEIRNSKAYQEYHACAIKKKGDYASSTTPLTPTPTTTADSAPRLSASAKGKQPLRATTPVEPTDL</sequence>
<dbReference type="AlphaFoldDB" id="A0A699JRS1"/>
<dbReference type="EMBL" id="BKCJ010441330">
    <property type="protein sequence ID" value="GFA53651.1"/>
    <property type="molecule type" value="Genomic_DNA"/>
</dbReference>
<reference evidence="2" key="1">
    <citation type="journal article" date="2019" name="Sci. Rep.">
        <title>Draft genome of Tanacetum cinerariifolium, the natural source of mosquito coil.</title>
        <authorList>
            <person name="Yamashiro T."/>
            <person name="Shiraishi A."/>
            <person name="Satake H."/>
            <person name="Nakayama K."/>
        </authorList>
    </citation>
    <scope>NUCLEOTIDE SEQUENCE</scope>
</reference>
<evidence type="ECO:0008006" key="3">
    <source>
        <dbReference type="Google" id="ProtNLM"/>
    </source>
</evidence>
<name>A0A699JRS1_TANCI</name>
<feature type="non-terminal residue" evidence="2">
    <location>
        <position position="268"/>
    </location>
</feature>
<proteinExistence type="predicted"/>
<gene>
    <name evidence="2" type="ORF">Tci_625623</name>
</gene>
<evidence type="ECO:0000313" key="2">
    <source>
        <dbReference type="EMBL" id="GFA53651.1"/>
    </source>
</evidence>
<organism evidence="2">
    <name type="scientific">Tanacetum cinerariifolium</name>
    <name type="common">Dalmatian daisy</name>
    <name type="synonym">Chrysanthemum cinerariifolium</name>
    <dbReference type="NCBI Taxonomy" id="118510"/>
    <lineage>
        <taxon>Eukaryota</taxon>
        <taxon>Viridiplantae</taxon>
        <taxon>Streptophyta</taxon>
        <taxon>Embryophyta</taxon>
        <taxon>Tracheophyta</taxon>
        <taxon>Spermatophyta</taxon>
        <taxon>Magnoliopsida</taxon>
        <taxon>eudicotyledons</taxon>
        <taxon>Gunneridae</taxon>
        <taxon>Pentapetalae</taxon>
        <taxon>asterids</taxon>
        <taxon>campanulids</taxon>
        <taxon>Asterales</taxon>
        <taxon>Asteraceae</taxon>
        <taxon>Asteroideae</taxon>
        <taxon>Anthemideae</taxon>
        <taxon>Anthemidinae</taxon>
        <taxon>Tanacetum</taxon>
    </lineage>
</organism>
<comment type="caution">
    <text evidence="2">The sequence shown here is derived from an EMBL/GenBank/DDBJ whole genome shotgun (WGS) entry which is preliminary data.</text>
</comment>
<evidence type="ECO:0000256" key="1">
    <source>
        <dbReference type="SAM" id="MobiDB-lite"/>
    </source>
</evidence>
<feature type="compositionally biased region" description="Low complexity" evidence="1">
    <location>
        <begin position="227"/>
        <end position="245"/>
    </location>
</feature>
<feature type="region of interest" description="Disordered" evidence="1">
    <location>
        <begin position="227"/>
        <end position="268"/>
    </location>
</feature>